<feature type="region of interest" description="Disordered" evidence="1">
    <location>
        <begin position="1"/>
        <end position="39"/>
    </location>
</feature>
<comment type="caution">
    <text evidence="2">The sequence shown here is derived from an EMBL/GenBank/DDBJ whole genome shotgun (WGS) entry which is preliminary data.</text>
</comment>
<keyword evidence="3" id="KW-1185">Reference proteome</keyword>
<dbReference type="AlphaFoldDB" id="A0A1R3JC49"/>
<evidence type="ECO:0000256" key="1">
    <source>
        <dbReference type="SAM" id="MobiDB-lite"/>
    </source>
</evidence>
<organism evidence="2 3">
    <name type="scientific">Corchorus olitorius</name>
    <dbReference type="NCBI Taxonomy" id="93759"/>
    <lineage>
        <taxon>Eukaryota</taxon>
        <taxon>Viridiplantae</taxon>
        <taxon>Streptophyta</taxon>
        <taxon>Embryophyta</taxon>
        <taxon>Tracheophyta</taxon>
        <taxon>Spermatophyta</taxon>
        <taxon>Magnoliopsida</taxon>
        <taxon>eudicotyledons</taxon>
        <taxon>Gunneridae</taxon>
        <taxon>Pentapetalae</taxon>
        <taxon>rosids</taxon>
        <taxon>malvids</taxon>
        <taxon>Malvales</taxon>
        <taxon>Malvaceae</taxon>
        <taxon>Grewioideae</taxon>
        <taxon>Apeibeae</taxon>
        <taxon>Corchorus</taxon>
    </lineage>
</organism>
<protein>
    <submittedName>
        <fullName evidence="2">Uncharacterized protein</fullName>
    </submittedName>
</protein>
<dbReference type="Proteomes" id="UP000187203">
    <property type="component" value="Unassembled WGS sequence"/>
</dbReference>
<name>A0A1R3JC49_9ROSI</name>
<gene>
    <name evidence="2" type="ORF">COLO4_17589</name>
</gene>
<evidence type="ECO:0000313" key="2">
    <source>
        <dbReference type="EMBL" id="OMO92411.1"/>
    </source>
</evidence>
<accession>A0A1R3JC49</accession>
<sequence>MASFTKELSEVDAKKQMAIPSEHPLSHGGGGNTQKPNKLFGQVIGWGKEF</sequence>
<evidence type="ECO:0000313" key="3">
    <source>
        <dbReference type="Proteomes" id="UP000187203"/>
    </source>
</evidence>
<proteinExistence type="predicted"/>
<reference evidence="3" key="1">
    <citation type="submission" date="2013-09" db="EMBL/GenBank/DDBJ databases">
        <title>Corchorus olitorius genome sequencing.</title>
        <authorList>
            <person name="Alam M."/>
            <person name="Haque M.S."/>
            <person name="Islam M.S."/>
            <person name="Emdad E.M."/>
            <person name="Islam M.M."/>
            <person name="Ahmed B."/>
            <person name="Halim A."/>
            <person name="Hossen Q.M.M."/>
            <person name="Hossain M.Z."/>
            <person name="Ahmed R."/>
            <person name="Khan M.M."/>
            <person name="Islam R."/>
            <person name="Rashid M.M."/>
            <person name="Khan S.A."/>
            <person name="Rahman M.S."/>
            <person name="Alam M."/>
            <person name="Yahiya A.S."/>
            <person name="Khan M.S."/>
            <person name="Azam M.S."/>
            <person name="Haque T."/>
            <person name="Lashkar M.Z.H."/>
            <person name="Akhand A.I."/>
            <person name="Morshed G."/>
            <person name="Roy S."/>
            <person name="Uddin K.S."/>
            <person name="Rabeya T."/>
            <person name="Hossain A.S."/>
            <person name="Chowdhury A."/>
            <person name="Snigdha A.R."/>
            <person name="Mortoza M.S."/>
            <person name="Matin S.A."/>
            <person name="Hoque S.M.E."/>
            <person name="Islam M.K."/>
            <person name="Roy D.K."/>
            <person name="Haider R."/>
            <person name="Moosa M.M."/>
            <person name="Elias S.M."/>
            <person name="Hasan A.M."/>
            <person name="Jahan S."/>
            <person name="Shafiuddin M."/>
            <person name="Mahmood N."/>
            <person name="Shommy N.S."/>
        </authorList>
    </citation>
    <scope>NUCLEOTIDE SEQUENCE [LARGE SCALE GENOMIC DNA]</scope>
    <source>
        <strain evidence="3">cv. O-4</strain>
    </source>
</reference>
<dbReference type="EMBL" id="AWUE01016365">
    <property type="protein sequence ID" value="OMO92411.1"/>
    <property type="molecule type" value="Genomic_DNA"/>
</dbReference>